<dbReference type="PANTHER" id="PTHR35330">
    <property type="entry name" value="SIROHEME BIOSYNTHESIS PROTEIN MET8"/>
    <property type="match status" value="1"/>
</dbReference>
<dbReference type="AlphaFoldDB" id="G7VAR3"/>
<evidence type="ECO:0000256" key="1">
    <source>
        <dbReference type="ARBA" id="ARBA00005010"/>
    </source>
</evidence>
<dbReference type="KEGG" id="pyr:P186_2099"/>
<keyword evidence="8" id="KW-1185">Reference proteome</keyword>
<dbReference type="HOGENOM" id="CLU_011276_8_2_2"/>
<dbReference type="NCBIfam" id="TIGR01470">
    <property type="entry name" value="cysG_Nterm"/>
    <property type="match status" value="1"/>
</dbReference>
<proteinExistence type="predicted"/>
<keyword evidence="3" id="KW-0560">Oxidoreductase</keyword>
<evidence type="ECO:0000256" key="5">
    <source>
        <dbReference type="ARBA" id="ARBA00023244"/>
    </source>
</evidence>
<name>G7VAR3_9CREN</name>
<sequence length="220" mass="24216">MKIPLWIEASRLRVLVFGGGSVGTRRAKFFASAGASVRVLTREATPELREAGVEIKLVDLYHYDPAEDVEWADVVVIAVNDPALAERLFKIAEAAGKLVNDATDASRTHVVVPYERAVSGLRVAVTSEGAAGAPARLSLDIIENCLKKSWIPAFYEVYRELKKEAKEAIGDVKTRLKFYQTLSEDAEFLDYVKNGRIQEALARGRRIMGDLLSAGRQPSP</sequence>
<dbReference type="InterPro" id="IPR036291">
    <property type="entry name" value="NAD(P)-bd_dom_sf"/>
</dbReference>
<dbReference type="RefSeq" id="WP_014289316.1">
    <property type="nucleotide sequence ID" value="NC_016645.1"/>
</dbReference>
<dbReference type="GeneID" id="11596587"/>
<dbReference type="BioCyc" id="PSP1104324:GJSN-2048-MONOMER"/>
<dbReference type="EMBL" id="CP003098">
    <property type="protein sequence ID" value="AET33491.1"/>
    <property type="molecule type" value="Genomic_DNA"/>
</dbReference>
<evidence type="ECO:0000313" key="7">
    <source>
        <dbReference type="EMBL" id="AET33491.1"/>
    </source>
</evidence>
<dbReference type="InterPro" id="IPR028161">
    <property type="entry name" value="Met8-like"/>
</dbReference>
<dbReference type="UniPathway" id="UPA00262">
    <property type="reaction ID" value="UER00222"/>
</dbReference>
<dbReference type="STRING" id="1104324.P186_2099"/>
<dbReference type="GO" id="GO:0043115">
    <property type="term" value="F:precorrin-2 dehydrogenase activity"/>
    <property type="evidence" value="ECO:0007669"/>
    <property type="project" value="UniProtKB-EC"/>
</dbReference>
<dbReference type="OrthoDB" id="10510at2157"/>
<evidence type="ECO:0000313" key="8">
    <source>
        <dbReference type="Proteomes" id="UP000005867"/>
    </source>
</evidence>
<dbReference type="GO" id="GO:0019354">
    <property type="term" value="P:siroheme biosynthetic process"/>
    <property type="evidence" value="ECO:0007669"/>
    <property type="project" value="UniProtKB-UniPathway"/>
</dbReference>
<accession>G7VAR3</accession>
<dbReference type="EC" id="1.3.1.76" evidence="2"/>
<comment type="pathway">
    <text evidence="1">Porphyrin-containing compound metabolism; siroheme biosynthesis; sirohydrochlorin from precorrin-2: step 1/1.</text>
</comment>
<keyword evidence="4" id="KW-0520">NAD</keyword>
<dbReference type="InterPro" id="IPR006367">
    <property type="entry name" value="Sirohaem_synthase_N"/>
</dbReference>
<comment type="catalytic activity">
    <reaction evidence="6">
        <text>precorrin-2 + NAD(+) = sirohydrochlorin + NADH + 2 H(+)</text>
        <dbReference type="Rhea" id="RHEA:15613"/>
        <dbReference type="ChEBI" id="CHEBI:15378"/>
        <dbReference type="ChEBI" id="CHEBI:57540"/>
        <dbReference type="ChEBI" id="CHEBI:57945"/>
        <dbReference type="ChEBI" id="CHEBI:58351"/>
        <dbReference type="ChEBI" id="CHEBI:58827"/>
        <dbReference type="EC" id="1.3.1.76"/>
    </reaction>
</comment>
<gene>
    <name evidence="7" type="ORF">P186_2099</name>
</gene>
<dbReference type="SUPFAM" id="SSF75615">
    <property type="entry name" value="Siroheme synthase middle domains-like"/>
    <property type="match status" value="1"/>
</dbReference>
<organism evidence="7 8">
    <name type="scientific">Pyrobaculum ferrireducens</name>
    <dbReference type="NCBI Taxonomy" id="1104324"/>
    <lineage>
        <taxon>Archaea</taxon>
        <taxon>Thermoproteota</taxon>
        <taxon>Thermoprotei</taxon>
        <taxon>Thermoproteales</taxon>
        <taxon>Thermoproteaceae</taxon>
        <taxon>Pyrobaculum</taxon>
    </lineage>
</organism>
<dbReference type="SUPFAM" id="SSF51735">
    <property type="entry name" value="NAD(P)-binding Rossmann-fold domains"/>
    <property type="match status" value="1"/>
</dbReference>
<dbReference type="GO" id="GO:0004325">
    <property type="term" value="F:ferrochelatase activity"/>
    <property type="evidence" value="ECO:0007669"/>
    <property type="project" value="InterPro"/>
</dbReference>
<keyword evidence="5" id="KW-0627">Porphyrin biosynthesis</keyword>
<reference evidence="7 8" key="1">
    <citation type="journal article" date="2012" name="J. Bacteriol.">
        <title>Complete genome sequence of strain 1860, a crenarchaeon of the genus pyrobaculum able to grow with various electron acceptors.</title>
        <authorList>
            <person name="Mardanov A.V."/>
            <person name="Gumerov V.M."/>
            <person name="Slobodkina G.B."/>
            <person name="Beletsky A.V."/>
            <person name="Bonch-Osmolovskaya E.A."/>
            <person name="Ravin N.V."/>
            <person name="Skryabin K.G."/>
        </authorList>
    </citation>
    <scope>NUCLEOTIDE SEQUENCE [LARGE SCALE GENOMIC DNA]</scope>
    <source>
        <strain evidence="7 8">1860</strain>
    </source>
</reference>
<dbReference type="eggNOG" id="arCOG01044">
    <property type="taxonomic scope" value="Archaea"/>
</dbReference>
<dbReference type="Pfam" id="PF13241">
    <property type="entry name" value="NAD_binding_7"/>
    <property type="match status" value="1"/>
</dbReference>
<dbReference type="PANTHER" id="PTHR35330:SF1">
    <property type="entry name" value="SIROHEME BIOSYNTHESIS PROTEIN MET8"/>
    <property type="match status" value="1"/>
</dbReference>
<dbReference type="Proteomes" id="UP000005867">
    <property type="component" value="Chromosome"/>
</dbReference>
<evidence type="ECO:0000256" key="6">
    <source>
        <dbReference type="ARBA" id="ARBA00047561"/>
    </source>
</evidence>
<evidence type="ECO:0000256" key="3">
    <source>
        <dbReference type="ARBA" id="ARBA00023002"/>
    </source>
</evidence>
<dbReference type="Gene3D" id="3.40.50.720">
    <property type="entry name" value="NAD(P)-binding Rossmann-like Domain"/>
    <property type="match status" value="1"/>
</dbReference>
<evidence type="ECO:0000256" key="4">
    <source>
        <dbReference type="ARBA" id="ARBA00023027"/>
    </source>
</evidence>
<protein>
    <recommendedName>
        <fullName evidence="2">precorrin-2 dehydrogenase</fullName>
        <ecNumber evidence="2">1.3.1.76</ecNumber>
    </recommendedName>
</protein>
<evidence type="ECO:0000256" key="2">
    <source>
        <dbReference type="ARBA" id="ARBA00012400"/>
    </source>
</evidence>